<keyword evidence="2" id="KW-0067">ATP-binding</keyword>
<feature type="region of interest" description="Disordered" evidence="3">
    <location>
        <begin position="74"/>
        <end position="110"/>
    </location>
</feature>
<dbReference type="PANTHER" id="PTHR19375">
    <property type="entry name" value="HEAT SHOCK PROTEIN 70KDA"/>
    <property type="match status" value="1"/>
</dbReference>
<protein>
    <recommendedName>
        <fullName evidence="6">Heat shock protein 70</fullName>
    </recommendedName>
</protein>
<accession>A0ABP0VI23</accession>
<evidence type="ECO:0000313" key="5">
    <source>
        <dbReference type="Proteomes" id="UP001497444"/>
    </source>
</evidence>
<evidence type="ECO:0008006" key="6">
    <source>
        <dbReference type="Google" id="ProtNLM"/>
    </source>
</evidence>
<feature type="compositionally biased region" description="Basic and acidic residues" evidence="3">
    <location>
        <begin position="96"/>
        <end position="110"/>
    </location>
</feature>
<dbReference type="SUPFAM" id="SSF100920">
    <property type="entry name" value="Heat shock protein 70kD (HSP70), peptide-binding domain"/>
    <property type="match status" value="1"/>
</dbReference>
<dbReference type="InterPro" id="IPR029047">
    <property type="entry name" value="HSP70_peptide-bd_sf"/>
</dbReference>
<dbReference type="InterPro" id="IPR013126">
    <property type="entry name" value="Hsp_70_fam"/>
</dbReference>
<dbReference type="Pfam" id="PF00012">
    <property type="entry name" value="HSP70"/>
    <property type="match status" value="1"/>
</dbReference>
<evidence type="ECO:0000256" key="2">
    <source>
        <dbReference type="ARBA" id="ARBA00022840"/>
    </source>
</evidence>
<keyword evidence="5" id="KW-1185">Reference proteome</keyword>
<evidence type="ECO:0000256" key="1">
    <source>
        <dbReference type="ARBA" id="ARBA00022741"/>
    </source>
</evidence>
<dbReference type="SUPFAM" id="SSF53067">
    <property type="entry name" value="Actin-like ATPase domain"/>
    <property type="match status" value="1"/>
</dbReference>
<proteinExistence type="predicted"/>
<dbReference type="EMBL" id="CAXAQS010000961">
    <property type="protein sequence ID" value="CAK9254009.1"/>
    <property type="molecule type" value="Genomic_DNA"/>
</dbReference>
<dbReference type="PRINTS" id="PR00301">
    <property type="entry name" value="HEATSHOCK70"/>
</dbReference>
<name>A0ABP0VI23_9BRYO</name>
<dbReference type="InterPro" id="IPR043129">
    <property type="entry name" value="ATPase_NBD"/>
</dbReference>
<gene>
    <name evidence="4" type="ORF">CSSPJE1EN1_LOCUS29387</name>
</gene>
<keyword evidence="1" id="KW-0547">Nucleotide-binding</keyword>
<comment type="caution">
    <text evidence="4">The sequence shown here is derived from an EMBL/GenBank/DDBJ whole genome shotgun (WGS) entry which is preliminary data.</text>
</comment>
<dbReference type="Proteomes" id="UP001497444">
    <property type="component" value="Unassembled WGS sequence"/>
</dbReference>
<reference evidence="4" key="1">
    <citation type="submission" date="2024-02" db="EMBL/GenBank/DDBJ databases">
        <authorList>
            <consortium name="ELIXIR-Norway"/>
            <consortium name="Elixir Norway"/>
        </authorList>
    </citation>
    <scope>NUCLEOTIDE SEQUENCE</scope>
</reference>
<organism evidence="4 5">
    <name type="scientific">Sphagnum jensenii</name>
    <dbReference type="NCBI Taxonomy" id="128206"/>
    <lineage>
        <taxon>Eukaryota</taxon>
        <taxon>Viridiplantae</taxon>
        <taxon>Streptophyta</taxon>
        <taxon>Embryophyta</taxon>
        <taxon>Bryophyta</taxon>
        <taxon>Sphagnophytina</taxon>
        <taxon>Sphagnopsida</taxon>
        <taxon>Sphagnales</taxon>
        <taxon>Sphagnaceae</taxon>
        <taxon>Sphagnum</taxon>
    </lineage>
</organism>
<dbReference type="Gene3D" id="3.30.420.40">
    <property type="match status" value="2"/>
</dbReference>
<evidence type="ECO:0000313" key="4">
    <source>
        <dbReference type="EMBL" id="CAK9254009.1"/>
    </source>
</evidence>
<sequence length="110" mass="12471">MPKVQTVVEEFFGRKPSKGVNPDEVVAMGAAIQAGVLRGDVKDILLLDVTPLSLGLETLGGVFTRLINRIQQFPQRKPKSFPQPQMDRRKYKSKSCKIDSQREQEFERAR</sequence>
<dbReference type="Gene3D" id="2.60.34.10">
    <property type="entry name" value="Substrate Binding Domain Of DNAk, Chain A, domain 1"/>
    <property type="match status" value="1"/>
</dbReference>
<evidence type="ECO:0000256" key="3">
    <source>
        <dbReference type="SAM" id="MobiDB-lite"/>
    </source>
</evidence>